<feature type="binding site" evidence="11">
    <location>
        <position position="48"/>
    </location>
    <ligand>
        <name>[4Fe-4S] cluster</name>
        <dbReference type="ChEBI" id="CHEBI:49883"/>
    </ligand>
</feature>
<keyword evidence="11" id="KW-0963">Cytoplasm</keyword>
<evidence type="ECO:0000256" key="1">
    <source>
        <dbReference type="ARBA" id="ARBA00004496"/>
    </source>
</evidence>
<keyword evidence="4 11" id="KW-0479">Metal-binding</keyword>
<comment type="PTM">
    <text evidence="11">The Fe-S cluster can be nitrosylated by nitric oxide (NO).</text>
</comment>
<gene>
    <name evidence="11" type="primary">whiB</name>
    <name evidence="14" type="ORF">FJK96_24740</name>
</gene>
<evidence type="ECO:0000256" key="10">
    <source>
        <dbReference type="ARBA" id="ARBA00023163"/>
    </source>
</evidence>
<feature type="binding site" evidence="11">
    <location>
        <position position="42"/>
    </location>
    <ligand>
        <name>[4Fe-4S] cluster</name>
        <dbReference type="ChEBI" id="CHEBI:49883"/>
    </ligand>
</feature>
<feature type="region of interest" description="Disordered" evidence="12">
    <location>
        <begin position="67"/>
        <end position="90"/>
    </location>
</feature>
<feature type="compositionally biased region" description="Basic and acidic residues" evidence="12">
    <location>
        <begin position="81"/>
        <end position="90"/>
    </location>
</feature>
<comment type="subcellular location">
    <subcellularLocation>
        <location evidence="1 11">Cytoplasm</location>
    </subcellularLocation>
</comment>
<dbReference type="AlphaFoldDB" id="A0AB73U8S1"/>
<evidence type="ECO:0000256" key="7">
    <source>
        <dbReference type="ARBA" id="ARBA00023015"/>
    </source>
</evidence>
<evidence type="ECO:0000313" key="14">
    <source>
        <dbReference type="EMBL" id="QDF73055.1"/>
    </source>
</evidence>
<dbReference type="Proteomes" id="UP000317728">
    <property type="component" value="Chromosome"/>
</dbReference>
<feature type="binding site" evidence="11">
    <location>
        <position position="9"/>
    </location>
    <ligand>
        <name>[4Fe-4S] cluster</name>
        <dbReference type="ChEBI" id="CHEBI:49883"/>
    </ligand>
</feature>
<dbReference type="PANTHER" id="PTHR38839">
    <property type="entry name" value="TRANSCRIPTIONAL REGULATOR WHID-RELATED"/>
    <property type="match status" value="1"/>
</dbReference>
<keyword evidence="6 11" id="KW-0411">Iron-sulfur</keyword>
<keyword evidence="9 11" id="KW-1015">Disulfide bond</keyword>
<evidence type="ECO:0000256" key="9">
    <source>
        <dbReference type="ARBA" id="ARBA00023157"/>
    </source>
</evidence>
<keyword evidence="5 11" id="KW-0408">Iron</keyword>
<organism evidence="14 15">
    <name type="scientific">Mycobacteroides chelonae</name>
    <name type="common">Mycobacterium chelonae</name>
    <dbReference type="NCBI Taxonomy" id="1774"/>
    <lineage>
        <taxon>Bacteria</taxon>
        <taxon>Bacillati</taxon>
        <taxon>Actinomycetota</taxon>
        <taxon>Actinomycetes</taxon>
        <taxon>Mycobacteriales</taxon>
        <taxon>Mycobacteriaceae</taxon>
        <taxon>Mycobacteroides</taxon>
    </lineage>
</organism>
<evidence type="ECO:0000256" key="2">
    <source>
        <dbReference type="ARBA" id="ARBA00006597"/>
    </source>
</evidence>
<comment type="PTM">
    <text evidence="11">Upon Fe-S cluster removal intramolecular disulfide bonds are formed.</text>
</comment>
<keyword evidence="8 11" id="KW-0238">DNA-binding</keyword>
<evidence type="ECO:0000313" key="15">
    <source>
        <dbReference type="Proteomes" id="UP000317728"/>
    </source>
</evidence>
<dbReference type="GO" id="GO:0051539">
    <property type="term" value="F:4 iron, 4 sulfur cluster binding"/>
    <property type="evidence" value="ECO:0007669"/>
    <property type="project" value="UniProtKB-UniRule"/>
</dbReference>
<evidence type="ECO:0000256" key="4">
    <source>
        <dbReference type="ARBA" id="ARBA00022723"/>
    </source>
</evidence>
<accession>A0AB73U8S1</accession>
<dbReference type="PROSITE" id="PS51674">
    <property type="entry name" value="4FE4S_WBL"/>
    <property type="match status" value="1"/>
</dbReference>
<evidence type="ECO:0000259" key="13">
    <source>
        <dbReference type="PROSITE" id="PS51674"/>
    </source>
</evidence>
<evidence type="ECO:0000256" key="8">
    <source>
        <dbReference type="ARBA" id="ARBA00023125"/>
    </source>
</evidence>
<dbReference type="HAMAP" id="MF_01479">
    <property type="entry name" value="WhiB"/>
    <property type="match status" value="1"/>
</dbReference>
<evidence type="ECO:0000256" key="3">
    <source>
        <dbReference type="ARBA" id="ARBA00022485"/>
    </source>
</evidence>
<comment type="similarity">
    <text evidence="2 11">Belongs to the WhiB family.</text>
</comment>
<dbReference type="GO" id="GO:0035731">
    <property type="term" value="F:dinitrosyl-iron complex binding"/>
    <property type="evidence" value="ECO:0007669"/>
    <property type="project" value="UniProtKB-UniRule"/>
</dbReference>
<evidence type="ECO:0000256" key="6">
    <source>
        <dbReference type="ARBA" id="ARBA00023014"/>
    </source>
</evidence>
<keyword evidence="3 11" id="KW-0004">4Fe-4S</keyword>
<sequence length="90" mass="10385">MKWLEWARCRGMSTDLFFSPDHERGRARSLREARAKQICRNCPVRDPCGRYAIAAGESFGVWGATTPRERRDRSGVPPRKRALDVVRHSE</sequence>
<proteinExistence type="inferred from homology"/>
<feature type="domain" description="4Fe-4S Wbl-type" evidence="13">
    <location>
        <begin position="8"/>
        <end position="72"/>
    </location>
</feature>
<dbReference type="GO" id="GO:0045892">
    <property type="term" value="P:negative regulation of DNA-templated transcription"/>
    <property type="evidence" value="ECO:0007669"/>
    <property type="project" value="TreeGrafter"/>
</dbReference>
<evidence type="ECO:0000256" key="5">
    <source>
        <dbReference type="ARBA" id="ARBA00023004"/>
    </source>
</evidence>
<dbReference type="EMBL" id="CP041150">
    <property type="protein sequence ID" value="QDF73055.1"/>
    <property type="molecule type" value="Genomic_DNA"/>
</dbReference>
<keyword evidence="10 11" id="KW-0804">Transcription</keyword>
<keyword evidence="7 11" id="KW-0805">Transcription regulation</keyword>
<dbReference type="GO" id="GO:0046872">
    <property type="term" value="F:metal ion binding"/>
    <property type="evidence" value="ECO:0007669"/>
    <property type="project" value="UniProtKB-KW"/>
</dbReference>
<dbReference type="InterPro" id="IPR034768">
    <property type="entry name" value="4FE4S_WBL"/>
</dbReference>
<protein>
    <recommendedName>
        <fullName evidence="11">Transcriptional regulator WhiB</fullName>
    </recommendedName>
</protein>
<name>A0AB73U8S1_MYCCH</name>
<dbReference type="GO" id="GO:0003677">
    <property type="term" value="F:DNA binding"/>
    <property type="evidence" value="ECO:0007669"/>
    <property type="project" value="UniProtKB-UniRule"/>
</dbReference>
<reference evidence="14 15" key="1">
    <citation type="submission" date="2019-06" db="EMBL/GenBank/DDBJ databases">
        <title>Whole geneome sequnce of Mycobacteroides chelonae M77 isolated from bovine milk from Meghalaya, India.</title>
        <authorList>
            <person name="Vise E."/>
            <person name="Das S."/>
            <person name="Garg A."/>
            <person name="Ghatak S."/>
            <person name="Shakuntala I."/>
            <person name="Milton A.A.P."/>
            <person name="Karam A."/>
            <person name="Sanjukta R."/>
            <person name="Puro K."/>
            <person name="Sen A."/>
        </authorList>
    </citation>
    <scope>NUCLEOTIDE SEQUENCE [LARGE SCALE GENOMIC DNA]</scope>
    <source>
        <strain evidence="14 15">M77</strain>
    </source>
</reference>
<evidence type="ECO:0000256" key="12">
    <source>
        <dbReference type="SAM" id="MobiDB-lite"/>
    </source>
</evidence>
<evidence type="ECO:0000256" key="11">
    <source>
        <dbReference type="HAMAP-Rule" id="MF_01479"/>
    </source>
</evidence>
<comment type="cofactor">
    <cofactor evidence="11">
        <name>[4Fe-4S] cluster</name>
        <dbReference type="ChEBI" id="CHEBI:49883"/>
    </cofactor>
    <text evidence="11">Binds 1 [4Fe-4S] cluster per subunit. Following nitrosylation of the [4Fe-4S] cluster binds 1 [4Fe-8(NO)] cluster per subunit.</text>
</comment>
<feature type="binding site" evidence="11">
    <location>
        <position position="39"/>
    </location>
    <ligand>
        <name>[4Fe-4S] cluster</name>
        <dbReference type="ChEBI" id="CHEBI:49883"/>
    </ligand>
</feature>
<dbReference type="InterPro" id="IPR003482">
    <property type="entry name" value="Whib"/>
</dbReference>
<dbReference type="GO" id="GO:0045454">
    <property type="term" value="P:cell redox homeostasis"/>
    <property type="evidence" value="ECO:0007669"/>
    <property type="project" value="TreeGrafter"/>
</dbReference>
<dbReference type="Pfam" id="PF02467">
    <property type="entry name" value="Whib"/>
    <property type="match status" value="1"/>
</dbReference>
<comment type="function">
    <text evidence="11">Acts as a transcriptional regulator. Probably redox-responsive. The apo- but not holo-form probably binds DNA.</text>
</comment>
<dbReference type="GO" id="GO:0047134">
    <property type="term" value="F:protein-disulfide reductase [NAD(P)H] activity"/>
    <property type="evidence" value="ECO:0007669"/>
    <property type="project" value="TreeGrafter"/>
</dbReference>
<dbReference type="GO" id="GO:0005737">
    <property type="term" value="C:cytoplasm"/>
    <property type="evidence" value="ECO:0007669"/>
    <property type="project" value="UniProtKB-SubCell"/>
</dbReference>